<reference evidence="2" key="1">
    <citation type="submission" date="2021-01" db="EMBL/GenBank/DDBJ databases">
        <title>Modified the classification status of verrucomicrobia.</title>
        <authorList>
            <person name="Feng X."/>
        </authorList>
    </citation>
    <scope>NUCLEOTIDE SEQUENCE</scope>
    <source>
        <strain evidence="2">JCM 18052</strain>
    </source>
</reference>
<accession>A0A934VCA1</accession>
<evidence type="ECO:0000313" key="3">
    <source>
        <dbReference type="Proteomes" id="UP000600139"/>
    </source>
</evidence>
<dbReference type="EMBL" id="JAENIK010000011">
    <property type="protein sequence ID" value="MBK1816756.1"/>
    <property type="molecule type" value="Genomic_DNA"/>
</dbReference>
<name>A0A934VCA1_9BACT</name>
<dbReference type="Proteomes" id="UP000600139">
    <property type="component" value="Unassembled WGS sequence"/>
</dbReference>
<dbReference type="InterPro" id="IPR036165">
    <property type="entry name" value="YefM-like_sf"/>
</dbReference>
<comment type="caution">
    <text evidence="2">The sequence shown here is derived from an EMBL/GenBank/DDBJ whole genome shotgun (WGS) entry which is preliminary data.</text>
</comment>
<comment type="similarity">
    <text evidence="1">Belongs to the phD/YefM antitoxin family.</text>
</comment>
<organism evidence="2 3">
    <name type="scientific">Luteolibacter yonseiensis</name>
    <dbReference type="NCBI Taxonomy" id="1144680"/>
    <lineage>
        <taxon>Bacteria</taxon>
        <taxon>Pseudomonadati</taxon>
        <taxon>Verrucomicrobiota</taxon>
        <taxon>Verrucomicrobiia</taxon>
        <taxon>Verrucomicrobiales</taxon>
        <taxon>Verrucomicrobiaceae</taxon>
        <taxon>Luteolibacter</taxon>
    </lineage>
</organism>
<dbReference type="RefSeq" id="WP_200351682.1">
    <property type="nucleotide sequence ID" value="NZ_BAABHZ010000006.1"/>
</dbReference>
<sequence length="85" mass="9519">MRTVTVRDIRNNFSKVEAWLGEGEEIRIEKRGKPIGFLSATSRSGAHDLAKPDFAARLKKIWGDRVFSAEEVAAMREAELEGEEG</sequence>
<dbReference type="SUPFAM" id="SSF143120">
    <property type="entry name" value="YefM-like"/>
    <property type="match status" value="1"/>
</dbReference>
<dbReference type="AlphaFoldDB" id="A0A934VCA1"/>
<proteinExistence type="inferred from homology"/>
<evidence type="ECO:0000313" key="2">
    <source>
        <dbReference type="EMBL" id="MBK1816756.1"/>
    </source>
</evidence>
<protein>
    <recommendedName>
        <fullName evidence="4">Antitoxin</fullName>
    </recommendedName>
</protein>
<evidence type="ECO:0008006" key="4">
    <source>
        <dbReference type="Google" id="ProtNLM"/>
    </source>
</evidence>
<keyword evidence="3" id="KW-1185">Reference proteome</keyword>
<gene>
    <name evidence="2" type="ORF">JIN84_14110</name>
</gene>
<evidence type="ECO:0000256" key="1">
    <source>
        <dbReference type="ARBA" id="ARBA00009981"/>
    </source>
</evidence>